<dbReference type="EMBL" id="CAJNNW010025758">
    <property type="protein sequence ID" value="CAE8679319.1"/>
    <property type="molecule type" value="Genomic_DNA"/>
</dbReference>
<sequence>MGVCAGFEGDACSFNLKGREPANRSAGHSTCLLCSRERLKQAFLEPYQLKRLLETHALRGDIFLEHDIQERLDEVLGKPGWGLMSQAVFSSEQGQEFRSGGYVSRLGEHMDLQRLRRQGGFGNAMGTVSMPMLWVCGRLYSAGGSGIGVSRGASENARRYLQKLVDDGNPLGFRVMLQKPLTLQPWCGNDGPVCVALMTDAQCMNQKGYDTMDGLAEMGPLAAHSLGLLTTDQMNAWISTELESTGYWLYHAWQLRRILYVQYQQTAVWAKGMIILNSELGNEFRLPPSCVKASRNVTKLVETDTFKYGLDVTQSSESSCSAPCLPASLVALVAALELRAAAVSDQAERLKARQWLGNPGMGNDTAQVVST</sequence>
<proteinExistence type="predicted"/>
<gene>
    <name evidence="1" type="ORF">PGLA2088_LOCUS21296</name>
</gene>
<protein>
    <submittedName>
        <fullName evidence="1">Uncharacterized protein</fullName>
    </submittedName>
</protein>
<dbReference type="AlphaFoldDB" id="A0A813JI34"/>
<accession>A0A813JI34</accession>
<evidence type="ECO:0000313" key="1">
    <source>
        <dbReference type="EMBL" id="CAE8679319.1"/>
    </source>
</evidence>
<dbReference type="Proteomes" id="UP000626109">
    <property type="component" value="Unassembled WGS sequence"/>
</dbReference>
<name>A0A813JI34_POLGL</name>
<evidence type="ECO:0000313" key="2">
    <source>
        <dbReference type="Proteomes" id="UP000626109"/>
    </source>
</evidence>
<reference evidence="1" key="1">
    <citation type="submission" date="2021-02" db="EMBL/GenBank/DDBJ databases">
        <authorList>
            <person name="Dougan E. K."/>
            <person name="Rhodes N."/>
            <person name="Thang M."/>
            <person name="Chan C."/>
        </authorList>
    </citation>
    <scope>NUCLEOTIDE SEQUENCE</scope>
</reference>
<comment type="caution">
    <text evidence="1">The sequence shown here is derived from an EMBL/GenBank/DDBJ whole genome shotgun (WGS) entry which is preliminary data.</text>
</comment>
<organism evidence="1 2">
    <name type="scientific">Polarella glacialis</name>
    <name type="common">Dinoflagellate</name>
    <dbReference type="NCBI Taxonomy" id="89957"/>
    <lineage>
        <taxon>Eukaryota</taxon>
        <taxon>Sar</taxon>
        <taxon>Alveolata</taxon>
        <taxon>Dinophyceae</taxon>
        <taxon>Suessiales</taxon>
        <taxon>Suessiaceae</taxon>
        <taxon>Polarella</taxon>
    </lineage>
</organism>